<keyword evidence="3" id="KW-0479">Metal-binding</keyword>
<dbReference type="CDD" id="cd14773">
    <property type="entry name" value="TrHb2_PhHbO-like_O"/>
    <property type="match status" value="1"/>
</dbReference>
<dbReference type="Gene3D" id="1.10.490.10">
    <property type="entry name" value="Globins"/>
    <property type="match status" value="1"/>
</dbReference>
<evidence type="ECO:0000313" key="6">
    <source>
        <dbReference type="Proteomes" id="UP001597216"/>
    </source>
</evidence>
<reference evidence="6" key="1">
    <citation type="journal article" date="2019" name="Int. J. Syst. Evol. Microbiol.">
        <title>The Global Catalogue of Microorganisms (GCM) 10K type strain sequencing project: providing services to taxonomists for standard genome sequencing and annotation.</title>
        <authorList>
            <consortium name="The Broad Institute Genomics Platform"/>
            <consortium name="The Broad Institute Genome Sequencing Center for Infectious Disease"/>
            <person name="Wu L."/>
            <person name="Ma J."/>
        </authorList>
    </citation>
    <scope>NUCLEOTIDE SEQUENCE [LARGE SCALE GENOMIC DNA]</scope>
    <source>
        <strain evidence="6">CCUG 55074</strain>
    </source>
</reference>
<dbReference type="SUPFAM" id="SSF46458">
    <property type="entry name" value="Globin-like"/>
    <property type="match status" value="1"/>
</dbReference>
<gene>
    <name evidence="5" type="ORF">ACFQ27_13695</name>
</gene>
<evidence type="ECO:0000313" key="5">
    <source>
        <dbReference type="EMBL" id="MFD1191637.1"/>
    </source>
</evidence>
<dbReference type="InterPro" id="IPR009050">
    <property type="entry name" value="Globin-like_sf"/>
</dbReference>
<dbReference type="Proteomes" id="UP001597216">
    <property type="component" value="Unassembled WGS sequence"/>
</dbReference>
<organism evidence="5 6">
    <name type="scientific">Phenylobacterium conjunctum</name>
    <dbReference type="NCBI Taxonomy" id="1298959"/>
    <lineage>
        <taxon>Bacteria</taxon>
        <taxon>Pseudomonadati</taxon>
        <taxon>Pseudomonadota</taxon>
        <taxon>Alphaproteobacteria</taxon>
        <taxon>Caulobacterales</taxon>
        <taxon>Caulobacteraceae</taxon>
        <taxon>Phenylobacterium</taxon>
    </lineage>
</organism>
<keyword evidence="2" id="KW-0349">Heme</keyword>
<dbReference type="InterPro" id="IPR012292">
    <property type="entry name" value="Globin/Proto"/>
</dbReference>
<keyword evidence="4" id="KW-0408">Iron</keyword>
<evidence type="ECO:0000256" key="3">
    <source>
        <dbReference type="ARBA" id="ARBA00022723"/>
    </source>
</evidence>
<accession>A0ABW3T6J6</accession>
<dbReference type="InterPro" id="IPR001486">
    <property type="entry name" value="Hemoglobin_trunc"/>
</dbReference>
<name>A0ABW3T6J6_9CAUL</name>
<protein>
    <submittedName>
        <fullName evidence="5">Group II truncated hemoglobin</fullName>
    </submittedName>
</protein>
<keyword evidence="1" id="KW-0813">Transport</keyword>
<evidence type="ECO:0000256" key="4">
    <source>
        <dbReference type="ARBA" id="ARBA00023004"/>
    </source>
</evidence>
<evidence type="ECO:0000256" key="2">
    <source>
        <dbReference type="ARBA" id="ARBA00022617"/>
    </source>
</evidence>
<keyword evidence="6" id="KW-1185">Reference proteome</keyword>
<evidence type="ECO:0000256" key="1">
    <source>
        <dbReference type="ARBA" id="ARBA00022448"/>
    </source>
</evidence>
<dbReference type="Pfam" id="PF01152">
    <property type="entry name" value="Bac_globin"/>
    <property type="match status" value="1"/>
</dbReference>
<comment type="caution">
    <text evidence="5">The sequence shown here is derived from an EMBL/GenBank/DDBJ whole genome shotgun (WGS) entry which is preliminary data.</text>
</comment>
<dbReference type="RefSeq" id="WP_374345754.1">
    <property type="nucleotide sequence ID" value="NZ_JBHTLQ010000031.1"/>
</dbReference>
<sequence length="126" mass="14074">MSEPTPYERIGGRAGVQALTDRFYDLMEHDPAYKALRDLHAPDLRPVSASLADFLMGWLGGPRDWFDARPGMCMMKAHTNVPITADTAEQWRHAMARAFADTGVEPELAAQIDQIFGRMGQALRID</sequence>
<dbReference type="EMBL" id="JBHTLQ010000031">
    <property type="protein sequence ID" value="MFD1191637.1"/>
    <property type="molecule type" value="Genomic_DNA"/>
</dbReference>
<proteinExistence type="predicted"/>